<evidence type="ECO:0000256" key="1">
    <source>
        <dbReference type="SAM" id="MobiDB-lite"/>
    </source>
</evidence>
<comment type="caution">
    <text evidence="2">The sequence shown here is derived from an EMBL/GenBank/DDBJ whole genome shotgun (WGS) entry which is preliminary data.</text>
</comment>
<feature type="region of interest" description="Disordered" evidence="1">
    <location>
        <begin position="44"/>
        <end position="81"/>
    </location>
</feature>
<organism evidence="2 3">
    <name type="scientific">Portunus trituberculatus</name>
    <name type="common">Swimming crab</name>
    <name type="synonym">Neptunus trituberculatus</name>
    <dbReference type="NCBI Taxonomy" id="210409"/>
    <lineage>
        <taxon>Eukaryota</taxon>
        <taxon>Metazoa</taxon>
        <taxon>Ecdysozoa</taxon>
        <taxon>Arthropoda</taxon>
        <taxon>Crustacea</taxon>
        <taxon>Multicrustacea</taxon>
        <taxon>Malacostraca</taxon>
        <taxon>Eumalacostraca</taxon>
        <taxon>Eucarida</taxon>
        <taxon>Decapoda</taxon>
        <taxon>Pleocyemata</taxon>
        <taxon>Brachyura</taxon>
        <taxon>Eubrachyura</taxon>
        <taxon>Portunoidea</taxon>
        <taxon>Portunidae</taxon>
        <taxon>Portuninae</taxon>
        <taxon>Portunus</taxon>
    </lineage>
</organism>
<reference evidence="2 3" key="1">
    <citation type="submission" date="2019-05" db="EMBL/GenBank/DDBJ databases">
        <title>Another draft genome of Portunus trituberculatus and its Hox gene families provides insights of decapod evolution.</title>
        <authorList>
            <person name="Jeong J.-H."/>
            <person name="Song I."/>
            <person name="Kim S."/>
            <person name="Choi T."/>
            <person name="Kim D."/>
            <person name="Ryu S."/>
            <person name="Kim W."/>
        </authorList>
    </citation>
    <scope>NUCLEOTIDE SEQUENCE [LARGE SCALE GENOMIC DNA]</scope>
    <source>
        <tissue evidence="2">Muscle</tissue>
    </source>
</reference>
<dbReference type="EMBL" id="VSRR010005592">
    <property type="protein sequence ID" value="MPC42850.1"/>
    <property type="molecule type" value="Genomic_DNA"/>
</dbReference>
<evidence type="ECO:0000313" key="3">
    <source>
        <dbReference type="Proteomes" id="UP000324222"/>
    </source>
</evidence>
<sequence length="111" mass="12796">MKDSERNIQMVYEILFIPSYTAMHHMPRLYWWCAQSEVLHHTPTLSRSKLSLSPPPPTSMHSQDDDGDVDDDDDDDLDDDDDEACCDLRLLASPNLLVKKDLKMIKIFVGF</sequence>
<proteinExistence type="predicted"/>
<gene>
    <name evidence="2" type="ORF">E2C01_036481</name>
</gene>
<evidence type="ECO:0000313" key="2">
    <source>
        <dbReference type="EMBL" id="MPC42850.1"/>
    </source>
</evidence>
<name>A0A5B7F5R9_PORTR</name>
<accession>A0A5B7F5R9</accession>
<dbReference type="Proteomes" id="UP000324222">
    <property type="component" value="Unassembled WGS sequence"/>
</dbReference>
<dbReference type="AlphaFoldDB" id="A0A5B7F5R9"/>
<protein>
    <submittedName>
        <fullName evidence="2">Uncharacterized protein</fullName>
    </submittedName>
</protein>
<feature type="compositionally biased region" description="Acidic residues" evidence="1">
    <location>
        <begin position="65"/>
        <end position="81"/>
    </location>
</feature>
<keyword evidence="3" id="KW-1185">Reference proteome</keyword>